<evidence type="ECO:0000256" key="1">
    <source>
        <dbReference type="SAM" id="SignalP"/>
    </source>
</evidence>
<keyword evidence="3" id="KW-1185">Reference proteome</keyword>
<name>A0A8S1AYF9_ARCPL</name>
<dbReference type="AlphaFoldDB" id="A0A8S1AYF9"/>
<feature type="chain" id="PRO_5035874692" description="Defensin" evidence="1">
    <location>
        <begin position="27"/>
        <end position="94"/>
    </location>
</feature>
<organism evidence="2 3">
    <name type="scientific">Arctia plantaginis</name>
    <name type="common">Wood tiger moth</name>
    <name type="synonym">Phalaena plantaginis</name>
    <dbReference type="NCBI Taxonomy" id="874455"/>
    <lineage>
        <taxon>Eukaryota</taxon>
        <taxon>Metazoa</taxon>
        <taxon>Ecdysozoa</taxon>
        <taxon>Arthropoda</taxon>
        <taxon>Hexapoda</taxon>
        <taxon>Insecta</taxon>
        <taxon>Pterygota</taxon>
        <taxon>Neoptera</taxon>
        <taxon>Endopterygota</taxon>
        <taxon>Lepidoptera</taxon>
        <taxon>Glossata</taxon>
        <taxon>Ditrysia</taxon>
        <taxon>Noctuoidea</taxon>
        <taxon>Erebidae</taxon>
        <taxon>Arctiinae</taxon>
        <taxon>Arctia</taxon>
    </lineage>
</organism>
<dbReference type="EMBL" id="CADEBC010000540">
    <property type="protein sequence ID" value="CAB3250066.1"/>
    <property type="molecule type" value="Genomic_DNA"/>
</dbReference>
<evidence type="ECO:0008006" key="4">
    <source>
        <dbReference type="Google" id="ProtNLM"/>
    </source>
</evidence>
<sequence>MGIAKKIQFIILIVALSAYCTQITAGNSIGVIENEEASENYVSISRSNSEDSSIAHGRIYCDFEEPTETAVCQEHCLPKGYSYGICVSRTCSCI</sequence>
<proteinExistence type="predicted"/>
<dbReference type="Proteomes" id="UP000494106">
    <property type="component" value="Unassembled WGS sequence"/>
</dbReference>
<comment type="caution">
    <text evidence="2">The sequence shown here is derived from an EMBL/GenBank/DDBJ whole genome shotgun (WGS) entry which is preliminary data.</text>
</comment>
<keyword evidence="1" id="KW-0732">Signal</keyword>
<evidence type="ECO:0000313" key="2">
    <source>
        <dbReference type="EMBL" id="CAB3250066.1"/>
    </source>
</evidence>
<accession>A0A8S1AYF9</accession>
<dbReference type="OrthoDB" id="7416635at2759"/>
<evidence type="ECO:0000313" key="3">
    <source>
        <dbReference type="Proteomes" id="UP000494106"/>
    </source>
</evidence>
<reference evidence="2 3" key="1">
    <citation type="submission" date="2020-04" db="EMBL/GenBank/DDBJ databases">
        <authorList>
            <person name="Wallbank WR R."/>
            <person name="Pardo Diaz C."/>
            <person name="Kozak K."/>
            <person name="Martin S."/>
            <person name="Jiggins C."/>
            <person name="Moest M."/>
            <person name="Warren A I."/>
            <person name="Byers J.R.P. K."/>
            <person name="Montejo-Kovacevich G."/>
            <person name="Yen C E."/>
        </authorList>
    </citation>
    <scope>NUCLEOTIDE SEQUENCE [LARGE SCALE GENOMIC DNA]</scope>
</reference>
<protein>
    <recommendedName>
        <fullName evidence="4">Defensin</fullName>
    </recommendedName>
</protein>
<feature type="signal peptide" evidence="1">
    <location>
        <begin position="1"/>
        <end position="26"/>
    </location>
</feature>
<gene>
    <name evidence="2" type="ORF">APLA_LOCUS12514</name>
</gene>